<evidence type="ECO:0000313" key="2">
    <source>
        <dbReference type="EMBL" id="AEG45480.1"/>
    </source>
</evidence>
<proteinExistence type="predicted"/>
<reference evidence="2 3" key="1">
    <citation type="submission" date="2011-05" db="EMBL/GenBank/DDBJ databases">
        <title>Complete sequence of Isoptericola variabilis 225.</title>
        <authorList>
            <consortium name="US DOE Joint Genome Institute"/>
            <person name="Lucas S."/>
            <person name="Han J."/>
            <person name="Lapidus A."/>
            <person name="Cheng J.-F."/>
            <person name="Goodwin L."/>
            <person name="Pitluck S."/>
            <person name="Peters L."/>
            <person name="Mikhailova N."/>
            <person name="Zeytun A."/>
            <person name="Han C."/>
            <person name="Tapia R."/>
            <person name="Land M."/>
            <person name="Hauser L."/>
            <person name="Kyrpides N."/>
            <person name="Ivanova N."/>
            <person name="Pagani I."/>
            <person name="Siebers A."/>
            <person name="Allgaier M."/>
            <person name="Thelen M."/>
            <person name="Hugenholtz P."/>
            <person name="Gladden J."/>
            <person name="Woyke T."/>
        </authorList>
    </citation>
    <scope>NUCLEOTIDE SEQUENCE [LARGE SCALE GENOMIC DNA]</scope>
    <source>
        <strain evidence="3">225</strain>
    </source>
</reference>
<feature type="region of interest" description="Disordered" evidence="1">
    <location>
        <begin position="144"/>
        <end position="225"/>
    </location>
</feature>
<dbReference type="Proteomes" id="UP000009236">
    <property type="component" value="Chromosome"/>
</dbReference>
<feature type="compositionally biased region" description="Low complexity" evidence="1">
    <location>
        <begin position="150"/>
        <end position="178"/>
    </location>
</feature>
<evidence type="ECO:0008006" key="4">
    <source>
        <dbReference type="Google" id="ProtNLM"/>
    </source>
</evidence>
<sequence>MRTVTRLMEHTARGAGAALAGVVAAVALARRRRPLHPRGVLLDGVLEAVDPRAASVLPARRTEVLVRLSVSVGMPRGLPDVVGVAVRWTDDGAPQDVLFASTGRGRLTRYVLTARRRLTGGWLTTLMPLRAPWGPVLLALRPATTVPGRRATGTTPASGSTRPSTRRGASAATAGRTRCAPPRTPSRGVSCEKAVPRRAAQTVPSSSERRRGSVRSSGLTPALSA</sequence>
<protein>
    <recommendedName>
        <fullName evidence="4">Phosphodiesterase</fullName>
    </recommendedName>
</protein>
<dbReference type="HOGENOM" id="CLU_1228561_0_0_11"/>
<evidence type="ECO:0000313" key="3">
    <source>
        <dbReference type="Proteomes" id="UP000009236"/>
    </source>
</evidence>
<dbReference type="eggNOG" id="COG3832">
    <property type="taxonomic scope" value="Bacteria"/>
</dbReference>
<gene>
    <name evidence="2" type="ordered locus">Isova_2791</name>
</gene>
<dbReference type="GO" id="GO:0020037">
    <property type="term" value="F:heme binding"/>
    <property type="evidence" value="ECO:0007669"/>
    <property type="project" value="InterPro"/>
</dbReference>
<dbReference type="AlphaFoldDB" id="F6FV52"/>
<dbReference type="SUPFAM" id="SSF56634">
    <property type="entry name" value="Heme-dependent catalase-like"/>
    <property type="match status" value="1"/>
</dbReference>
<dbReference type="KEGG" id="iva:Isova_2791"/>
<accession>F6FV52</accession>
<name>F6FV52_ISOV2</name>
<dbReference type="STRING" id="743718.Isova_2791"/>
<dbReference type="InterPro" id="IPR020835">
    <property type="entry name" value="Catalase_sf"/>
</dbReference>
<keyword evidence="3" id="KW-1185">Reference proteome</keyword>
<dbReference type="EMBL" id="CP002810">
    <property type="protein sequence ID" value="AEG45480.1"/>
    <property type="molecule type" value="Genomic_DNA"/>
</dbReference>
<organism evidence="3">
    <name type="scientific">Isoptericola variabilis (strain 225)</name>
    <dbReference type="NCBI Taxonomy" id="743718"/>
    <lineage>
        <taxon>Bacteria</taxon>
        <taxon>Bacillati</taxon>
        <taxon>Actinomycetota</taxon>
        <taxon>Actinomycetes</taxon>
        <taxon>Micrococcales</taxon>
        <taxon>Promicromonosporaceae</taxon>
        <taxon>Isoptericola</taxon>
    </lineage>
</organism>
<evidence type="ECO:0000256" key="1">
    <source>
        <dbReference type="SAM" id="MobiDB-lite"/>
    </source>
</evidence>